<protein>
    <submittedName>
        <fullName evidence="2">Uncharacterized protein</fullName>
    </submittedName>
</protein>
<feature type="compositionally biased region" description="Low complexity" evidence="1">
    <location>
        <begin position="196"/>
        <end position="209"/>
    </location>
</feature>
<feature type="region of interest" description="Disordered" evidence="1">
    <location>
        <begin position="186"/>
        <end position="225"/>
    </location>
</feature>
<evidence type="ECO:0000256" key="1">
    <source>
        <dbReference type="SAM" id="MobiDB-lite"/>
    </source>
</evidence>
<feature type="region of interest" description="Disordered" evidence="1">
    <location>
        <begin position="12"/>
        <end position="99"/>
    </location>
</feature>
<keyword evidence="3" id="KW-1185">Reference proteome</keyword>
<accession>A0A067QH06</accession>
<reference evidence="2 3" key="1">
    <citation type="journal article" date="2014" name="Nat. Commun.">
        <title>Molecular traces of alternative social organization in a termite genome.</title>
        <authorList>
            <person name="Terrapon N."/>
            <person name="Li C."/>
            <person name="Robertson H.M."/>
            <person name="Ji L."/>
            <person name="Meng X."/>
            <person name="Booth W."/>
            <person name="Chen Z."/>
            <person name="Childers C.P."/>
            <person name="Glastad K.M."/>
            <person name="Gokhale K."/>
            <person name="Gowin J."/>
            <person name="Gronenberg W."/>
            <person name="Hermansen R.A."/>
            <person name="Hu H."/>
            <person name="Hunt B.G."/>
            <person name="Huylmans A.K."/>
            <person name="Khalil S.M."/>
            <person name="Mitchell R.D."/>
            <person name="Munoz-Torres M.C."/>
            <person name="Mustard J.A."/>
            <person name="Pan H."/>
            <person name="Reese J.T."/>
            <person name="Scharf M.E."/>
            <person name="Sun F."/>
            <person name="Vogel H."/>
            <person name="Xiao J."/>
            <person name="Yang W."/>
            <person name="Yang Z."/>
            <person name="Yang Z."/>
            <person name="Zhou J."/>
            <person name="Zhu J."/>
            <person name="Brent C.S."/>
            <person name="Elsik C.G."/>
            <person name="Goodisman M.A."/>
            <person name="Liberles D.A."/>
            <person name="Roe R.M."/>
            <person name="Vargo E.L."/>
            <person name="Vilcinskas A."/>
            <person name="Wang J."/>
            <person name="Bornberg-Bauer E."/>
            <person name="Korb J."/>
            <person name="Zhang G."/>
            <person name="Liebig J."/>
        </authorList>
    </citation>
    <scope>NUCLEOTIDE SEQUENCE [LARGE SCALE GENOMIC DNA]</scope>
    <source>
        <tissue evidence="2">Whole organism</tissue>
    </source>
</reference>
<feature type="region of interest" description="Disordered" evidence="1">
    <location>
        <begin position="132"/>
        <end position="157"/>
    </location>
</feature>
<evidence type="ECO:0000313" key="2">
    <source>
        <dbReference type="EMBL" id="KDR07714.1"/>
    </source>
</evidence>
<evidence type="ECO:0000313" key="3">
    <source>
        <dbReference type="Proteomes" id="UP000027135"/>
    </source>
</evidence>
<dbReference type="SUPFAM" id="SSF57997">
    <property type="entry name" value="Tropomyosin"/>
    <property type="match status" value="1"/>
</dbReference>
<feature type="compositionally biased region" description="Polar residues" evidence="1">
    <location>
        <begin position="138"/>
        <end position="147"/>
    </location>
</feature>
<dbReference type="OrthoDB" id="75801at2759"/>
<dbReference type="Proteomes" id="UP000027135">
    <property type="component" value="Unassembled WGS sequence"/>
</dbReference>
<dbReference type="AlphaFoldDB" id="A0A067QH06"/>
<feature type="compositionally biased region" description="Basic and acidic residues" evidence="1">
    <location>
        <begin position="298"/>
        <end position="317"/>
    </location>
</feature>
<feature type="region of interest" description="Disordered" evidence="1">
    <location>
        <begin position="298"/>
        <end position="334"/>
    </location>
</feature>
<feature type="compositionally biased region" description="Basic and acidic residues" evidence="1">
    <location>
        <begin position="34"/>
        <end position="45"/>
    </location>
</feature>
<proteinExistence type="predicted"/>
<organism evidence="2 3">
    <name type="scientific">Zootermopsis nevadensis</name>
    <name type="common">Dampwood termite</name>
    <dbReference type="NCBI Taxonomy" id="136037"/>
    <lineage>
        <taxon>Eukaryota</taxon>
        <taxon>Metazoa</taxon>
        <taxon>Ecdysozoa</taxon>
        <taxon>Arthropoda</taxon>
        <taxon>Hexapoda</taxon>
        <taxon>Insecta</taxon>
        <taxon>Pterygota</taxon>
        <taxon>Neoptera</taxon>
        <taxon>Polyneoptera</taxon>
        <taxon>Dictyoptera</taxon>
        <taxon>Blattodea</taxon>
        <taxon>Blattoidea</taxon>
        <taxon>Termitoidae</taxon>
        <taxon>Termopsidae</taxon>
        <taxon>Zootermopsis</taxon>
    </lineage>
</organism>
<feature type="compositionally biased region" description="Basic and acidic residues" evidence="1">
    <location>
        <begin position="65"/>
        <end position="99"/>
    </location>
</feature>
<dbReference type="InParanoid" id="A0A067QH06"/>
<dbReference type="Gene3D" id="1.10.287.1490">
    <property type="match status" value="1"/>
</dbReference>
<gene>
    <name evidence="2" type="ORF">L798_02630</name>
</gene>
<sequence>MFSFFKKFKQVTDANSDGKGDKDKTGASPVTPTRTKDKGVNREQELVSSCYDTRRTDLAVSTGTKRKDTERRSGEVREKSSVHQRGNKKESVTVKASDSKVPVRETCTTKVMGGVAATMTWSDDTGDIGRDVDLAMSEATSHTNAETSQDKEKSQHEVAGTLTAGNQRNVFVSRVTPVEMGVVTQVDEATPRVPESASSSASQGKSTASGRQVGQAESEKRSLVNQEARFQEQLAELTAQLTARDNESHKLRYQMEDLQRDVLIKSSGMDRLQAELEAAHKESDCVRRRLRQLEEDLGTFKEKNRELQDELQKKAEEIQSSSDSDSDDDNERVAELESKVKELEEKVQQLQSQLEEVCMERDKLEQARAEMEADREEEIKIIERVRAQSCFMKG</sequence>
<dbReference type="EMBL" id="KK853419">
    <property type="protein sequence ID" value="KDR07714.1"/>
    <property type="molecule type" value="Genomic_DNA"/>
</dbReference>
<dbReference type="STRING" id="136037.A0A067QH06"/>
<name>A0A067QH06_ZOONE</name>
<feature type="compositionally biased region" description="Basic and acidic residues" evidence="1">
    <location>
        <begin position="16"/>
        <end position="25"/>
    </location>
</feature>